<keyword evidence="5" id="KW-1185">Reference proteome</keyword>
<evidence type="ECO:0000256" key="3">
    <source>
        <dbReference type="SAM" id="SignalP"/>
    </source>
</evidence>
<evidence type="ECO:0000256" key="1">
    <source>
        <dbReference type="SAM" id="MobiDB-lite"/>
    </source>
</evidence>
<keyword evidence="2" id="KW-0812">Transmembrane</keyword>
<keyword evidence="2" id="KW-1133">Transmembrane helix</keyword>
<feature type="region of interest" description="Disordered" evidence="1">
    <location>
        <begin position="94"/>
        <end position="192"/>
    </location>
</feature>
<reference evidence="4 5" key="1">
    <citation type="journal article" date="2016" name="Mol. Biol. Evol.">
        <title>Comparative Genomics of Early-Diverging Mushroom-Forming Fungi Provides Insights into the Origins of Lignocellulose Decay Capabilities.</title>
        <authorList>
            <person name="Nagy L.G."/>
            <person name="Riley R."/>
            <person name="Tritt A."/>
            <person name="Adam C."/>
            <person name="Daum C."/>
            <person name="Floudas D."/>
            <person name="Sun H."/>
            <person name="Yadav J.S."/>
            <person name="Pangilinan J."/>
            <person name="Larsson K.H."/>
            <person name="Matsuura K."/>
            <person name="Barry K."/>
            <person name="Labutti K."/>
            <person name="Kuo R."/>
            <person name="Ohm R.A."/>
            <person name="Bhattacharya S.S."/>
            <person name="Shirouzu T."/>
            <person name="Yoshinaga Y."/>
            <person name="Martin F.M."/>
            <person name="Grigoriev I.V."/>
            <person name="Hibbett D.S."/>
        </authorList>
    </citation>
    <scope>NUCLEOTIDE SEQUENCE [LARGE SCALE GENOMIC DNA]</scope>
    <source>
        <strain evidence="4 5">HHB12029</strain>
    </source>
</reference>
<evidence type="ECO:0000256" key="2">
    <source>
        <dbReference type="SAM" id="Phobius"/>
    </source>
</evidence>
<feature type="compositionally biased region" description="Basic and acidic residues" evidence="1">
    <location>
        <begin position="134"/>
        <end position="153"/>
    </location>
</feature>
<dbReference type="Proteomes" id="UP000077266">
    <property type="component" value="Unassembled WGS sequence"/>
</dbReference>
<sequence length="192" mass="20622">MSQQRAALAVVLPTSLLLLLLYILALSHGSDALVKRNGAGLSIAGMVGVVIAALIMFCLVITCWIMCHQPQMNPLACCPVICFVISGGRLGHKGSSTLDDDDDVEMGGDAMGSTAHLRAPSYDARTAPSMNFDVKNDSRIGHQRGPSREDRRQTSSSNAPPPYDDRTAHHDRSHSRTLSRDPFRTTSGPPPS</sequence>
<keyword evidence="3" id="KW-0732">Signal</keyword>
<evidence type="ECO:0000313" key="5">
    <source>
        <dbReference type="Proteomes" id="UP000077266"/>
    </source>
</evidence>
<protein>
    <submittedName>
        <fullName evidence="4">Uncharacterized protein</fullName>
    </submittedName>
</protein>
<name>A0A165NDC7_EXIGL</name>
<accession>A0A165NDC7</accession>
<feature type="signal peptide" evidence="3">
    <location>
        <begin position="1"/>
        <end position="32"/>
    </location>
</feature>
<evidence type="ECO:0000313" key="4">
    <source>
        <dbReference type="EMBL" id="KZW00585.1"/>
    </source>
</evidence>
<dbReference type="InParanoid" id="A0A165NDC7"/>
<keyword evidence="2" id="KW-0472">Membrane</keyword>
<organism evidence="4 5">
    <name type="scientific">Exidia glandulosa HHB12029</name>
    <dbReference type="NCBI Taxonomy" id="1314781"/>
    <lineage>
        <taxon>Eukaryota</taxon>
        <taxon>Fungi</taxon>
        <taxon>Dikarya</taxon>
        <taxon>Basidiomycota</taxon>
        <taxon>Agaricomycotina</taxon>
        <taxon>Agaricomycetes</taxon>
        <taxon>Auriculariales</taxon>
        <taxon>Exidiaceae</taxon>
        <taxon>Exidia</taxon>
    </lineage>
</organism>
<proteinExistence type="predicted"/>
<feature type="transmembrane region" description="Helical" evidence="2">
    <location>
        <begin position="39"/>
        <end position="65"/>
    </location>
</feature>
<dbReference type="AlphaFoldDB" id="A0A165NDC7"/>
<feature type="chain" id="PRO_5007863159" evidence="3">
    <location>
        <begin position="33"/>
        <end position="192"/>
    </location>
</feature>
<dbReference type="EMBL" id="KV425900">
    <property type="protein sequence ID" value="KZW00585.1"/>
    <property type="molecule type" value="Genomic_DNA"/>
</dbReference>
<gene>
    <name evidence="4" type="ORF">EXIGLDRAFT_721351</name>
</gene>